<reference evidence="1 2" key="1">
    <citation type="journal article" date="2018" name="Front. Plant Sci.">
        <title>Red Clover (Trifolium pratense) and Zigzag Clover (T. medium) - A Picture of Genomic Similarities and Differences.</title>
        <authorList>
            <person name="Dluhosova J."/>
            <person name="Istvanek J."/>
            <person name="Nedelnik J."/>
            <person name="Repkova J."/>
        </authorList>
    </citation>
    <scope>NUCLEOTIDE SEQUENCE [LARGE SCALE GENOMIC DNA]</scope>
    <source>
        <strain evidence="2">cv. 10/8</strain>
        <tissue evidence="1">Leaf</tissue>
    </source>
</reference>
<dbReference type="AlphaFoldDB" id="A0A392UL68"/>
<dbReference type="EMBL" id="LXQA010837087">
    <property type="protein sequence ID" value="MCI73374.1"/>
    <property type="molecule type" value="Genomic_DNA"/>
</dbReference>
<organism evidence="1 2">
    <name type="scientific">Trifolium medium</name>
    <dbReference type="NCBI Taxonomy" id="97028"/>
    <lineage>
        <taxon>Eukaryota</taxon>
        <taxon>Viridiplantae</taxon>
        <taxon>Streptophyta</taxon>
        <taxon>Embryophyta</taxon>
        <taxon>Tracheophyta</taxon>
        <taxon>Spermatophyta</taxon>
        <taxon>Magnoliopsida</taxon>
        <taxon>eudicotyledons</taxon>
        <taxon>Gunneridae</taxon>
        <taxon>Pentapetalae</taxon>
        <taxon>rosids</taxon>
        <taxon>fabids</taxon>
        <taxon>Fabales</taxon>
        <taxon>Fabaceae</taxon>
        <taxon>Papilionoideae</taxon>
        <taxon>50 kb inversion clade</taxon>
        <taxon>NPAAA clade</taxon>
        <taxon>Hologalegina</taxon>
        <taxon>IRL clade</taxon>
        <taxon>Trifolieae</taxon>
        <taxon>Trifolium</taxon>
    </lineage>
</organism>
<accession>A0A392UL68</accession>
<keyword evidence="2" id="KW-1185">Reference proteome</keyword>
<proteinExistence type="predicted"/>
<comment type="caution">
    <text evidence="1">The sequence shown here is derived from an EMBL/GenBank/DDBJ whole genome shotgun (WGS) entry which is preliminary data.</text>
</comment>
<dbReference type="Proteomes" id="UP000265520">
    <property type="component" value="Unassembled WGS sequence"/>
</dbReference>
<sequence>IRKKMLVEVARHGKKSNAHSSARRELCCKCSCEKRSS</sequence>
<protein>
    <submittedName>
        <fullName evidence="1">Uncharacterized protein</fullName>
    </submittedName>
</protein>
<evidence type="ECO:0000313" key="1">
    <source>
        <dbReference type="EMBL" id="MCI73374.1"/>
    </source>
</evidence>
<feature type="non-terminal residue" evidence="1">
    <location>
        <position position="1"/>
    </location>
</feature>
<evidence type="ECO:0000313" key="2">
    <source>
        <dbReference type="Proteomes" id="UP000265520"/>
    </source>
</evidence>
<name>A0A392UL68_9FABA</name>